<evidence type="ECO:0000256" key="5">
    <source>
        <dbReference type="ARBA" id="ARBA00022777"/>
    </source>
</evidence>
<dbReference type="SUPFAM" id="SSF55781">
    <property type="entry name" value="GAF domain-like"/>
    <property type="match status" value="1"/>
</dbReference>
<dbReference type="GO" id="GO:0000155">
    <property type="term" value="F:phosphorelay sensor kinase activity"/>
    <property type="evidence" value="ECO:0007669"/>
    <property type="project" value="InterPro"/>
</dbReference>
<dbReference type="SMART" id="SM00388">
    <property type="entry name" value="HisKA"/>
    <property type="match status" value="1"/>
</dbReference>
<dbReference type="Pfam" id="PF00512">
    <property type="entry name" value="HisKA"/>
    <property type="match status" value="1"/>
</dbReference>
<dbReference type="OrthoDB" id="106630at2157"/>
<dbReference type="SUPFAM" id="SSF47384">
    <property type="entry name" value="Homodimeric domain of signal transducing histidine kinase"/>
    <property type="match status" value="1"/>
</dbReference>
<dbReference type="InterPro" id="IPR003594">
    <property type="entry name" value="HATPase_dom"/>
</dbReference>
<gene>
    <name evidence="7" type="ORF">C480_16898</name>
</gene>
<dbReference type="EC" id="2.7.13.3" evidence="2"/>
<dbReference type="Gene3D" id="1.10.287.130">
    <property type="match status" value="1"/>
</dbReference>
<dbReference type="PANTHER" id="PTHR43304">
    <property type="entry name" value="PHYTOCHROME-LIKE PROTEIN CPH1"/>
    <property type="match status" value="1"/>
</dbReference>
<dbReference type="SUPFAM" id="SSF55874">
    <property type="entry name" value="ATPase domain of HSP90 chaperone/DNA topoisomerase II/histidine kinase"/>
    <property type="match status" value="1"/>
</dbReference>
<keyword evidence="5 7" id="KW-0418">Kinase</keyword>
<dbReference type="Pfam" id="PF02518">
    <property type="entry name" value="HATPase_c"/>
    <property type="match status" value="1"/>
</dbReference>
<dbReference type="InterPro" id="IPR005467">
    <property type="entry name" value="His_kinase_dom"/>
</dbReference>
<proteinExistence type="predicted"/>
<evidence type="ECO:0000313" key="8">
    <source>
        <dbReference type="Proteomes" id="UP000011591"/>
    </source>
</evidence>
<dbReference type="PRINTS" id="PR00344">
    <property type="entry name" value="BCTRLSENSOR"/>
</dbReference>
<protein>
    <recommendedName>
        <fullName evidence="2">histidine kinase</fullName>
        <ecNumber evidence="2">2.7.13.3</ecNumber>
    </recommendedName>
</protein>
<accession>M0AWR2</accession>
<dbReference type="FunFam" id="3.30.565.10:FF:000006">
    <property type="entry name" value="Sensor histidine kinase WalK"/>
    <property type="match status" value="1"/>
</dbReference>
<dbReference type="InterPro" id="IPR036890">
    <property type="entry name" value="HATPase_C_sf"/>
</dbReference>
<feature type="domain" description="Histidine kinase" evidence="6">
    <location>
        <begin position="153"/>
        <end position="365"/>
    </location>
</feature>
<dbReference type="RefSeq" id="WP_006666782.1">
    <property type="nucleotide sequence ID" value="NZ_AOIP01000038.1"/>
</dbReference>
<dbReference type="InterPro" id="IPR004358">
    <property type="entry name" value="Sig_transdc_His_kin-like_C"/>
</dbReference>
<reference evidence="7 8" key="1">
    <citation type="journal article" date="2014" name="PLoS Genet.">
        <title>Phylogenetically driven sequencing of extremely halophilic archaea reveals strategies for static and dynamic osmo-response.</title>
        <authorList>
            <person name="Becker E.A."/>
            <person name="Seitzer P.M."/>
            <person name="Tritt A."/>
            <person name="Larsen D."/>
            <person name="Krusor M."/>
            <person name="Yao A.I."/>
            <person name="Wu D."/>
            <person name="Madern D."/>
            <person name="Eisen J.A."/>
            <person name="Darling A.E."/>
            <person name="Facciotti M.T."/>
        </authorList>
    </citation>
    <scope>NUCLEOTIDE SEQUENCE [LARGE SCALE GENOMIC DNA]</scope>
    <source>
        <strain evidence="7 8">DSM 13077</strain>
    </source>
</reference>
<keyword evidence="4" id="KW-0808">Transferase</keyword>
<dbReference type="CDD" id="cd00082">
    <property type="entry name" value="HisKA"/>
    <property type="match status" value="1"/>
</dbReference>
<dbReference type="InterPro" id="IPR003661">
    <property type="entry name" value="HisK_dim/P_dom"/>
</dbReference>
<dbReference type="EMBL" id="AOIP01000038">
    <property type="protein sequence ID" value="ELZ02767.1"/>
    <property type="molecule type" value="Genomic_DNA"/>
</dbReference>
<comment type="catalytic activity">
    <reaction evidence="1">
        <text>ATP + protein L-histidine = ADP + protein N-phospho-L-histidine.</text>
        <dbReference type="EC" id="2.7.13.3"/>
    </reaction>
</comment>
<dbReference type="PROSITE" id="PS50109">
    <property type="entry name" value="HIS_KIN"/>
    <property type="match status" value="1"/>
</dbReference>
<comment type="caution">
    <text evidence="7">The sequence shown here is derived from an EMBL/GenBank/DDBJ whole genome shotgun (WGS) entry which is preliminary data.</text>
</comment>
<dbReference type="InterPro" id="IPR036097">
    <property type="entry name" value="HisK_dim/P_sf"/>
</dbReference>
<dbReference type="PATRIC" id="fig|1227491.4.peg.3465"/>
<organism evidence="7 8">
    <name type="scientific">Natrialba aegyptia DSM 13077</name>
    <dbReference type="NCBI Taxonomy" id="1227491"/>
    <lineage>
        <taxon>Archaea</taxon>
        <taxon>Methanobacteriati</taxon>
        <taxon>Methanobacteriota</taxon>
        <taxon>Stenosarchaea group</taxon>
        <taxon>Halobacteria</taxon>
        <taxon>Halobacteriales</taxon>
        <taxon>Natrialbaceae</taxon>
        <taxon>Natrialba</taxon>
    </lineage>
</organism>
<dbReference type="PANTHER" id="PTHR43304:SF1">
    <property type="entry name" value="PAC DOMAIN-CONTAINING PROTEIN"/>
    <property type="match status" value="1"/>
</dbReference>
<dbReference type="InterPro" id="IPR052162">
    <property type="entry name" value="Sensor_kinase/Photoreceptor"/>
</dbReference>
<dbReference type="AlphaFoldDB" id="M0AWR2"/>
<keyword evidence="3" id="KW-0597">Phosphoprotein</keyword>
<dbReference type="SMART" id="SM00387">
    <property type="entry name" value="HATPase_c"/>
    <property type="match status" value="1"/>
</dbReference>
<name>M0AWR2_9EURY</name>
<evidence type="ECO:0000256" key="4">
    <source>
        <dbReference type="ARBA" id="ARBA00022679"/>
    </source>
</evidence>
<dbReference type="Proteomes" id="UP000011591">
    <property type="component" value="Unassembled WGS sequence"/>
</dbReference>
<sequence>MFELGCDPFDLELGGLPRINPATNSFEVESTSAAHDHLTPGTQAPLSETYCQLTVDTETTIGVTDPQQVDLDEILAHQEFGVETYLGTRIELENEPDQTFFFIDSDSRSQPFSDAERTVYDLMAQWITYELEQTQRERELEASNDRLEQFAYAASHDLQEPLRMVTSYLQLLDNRYDDELDEDGEEFLEFAVDGAERMRAMIDGLLEYSRVETRGDTLESVELERVVADVREDLHLSIEEQNAELTVGELPRMLGDASQLRQVVQNVLSNAITDSGEESPRIHIDASRRGQRGVVSVEDNGIGIDLDNQERVFTVFDRLHSRNEYEGTGIGLALCERIVERHGGSIWIDSEPGEGATVSVMLPAA</sequence>
<keyword evidence="8" id="KW-1185">Reference proteome</keyword>
<evidence type="ECO:0000259" key="6">
    <source>
        <dbReference type="PROSITE" id="PS50109"/>
    </source>
</evidence>
<evidence type="ECO:0000256" key="1">
    <source>
        <dbReference type="ARBA" id="ARBA00000085"/>
    </source>
</evidence>
<evidence type="ECO:0000256" key="2">
    <source>
        <dbReference type="ARBA" id="ARBA00012438"/>
    </source>
</evidence>
<dbReference type="Gene3D" id="3.30.565.10">
    <property type="entry name" value="Histidine kinase-like ATPase, C-terminal domain"/>
    <property type="match status" value="1"/>
</dbReference>
<evidence type="ECO:0000256" key="3">
    <source>
        <dbReference type="ARBA" id="ARBA00022553"/>
    </source>
</evidence>
<evidence type="ECO:0000313" key="7">
    <source>
        <dbReference type="EMBL" id="ELZ02767.1"/>
    </source>
</evidence>